<protein>
    <submittedName>
        <fullName evidence="2">Uncharacterized protein</fullName>
    </submittedName>
</protein>
<dbReference type="EMBL" id="FWYB01000009">
    <property type="protein sequence ID" value="SMD03986.1"/>
    <property type="molecule type" value="Genomic_DNA"/>
</dbReference>
<keyword evidence="1" id="KW-0732">Signal</keyword>
<name>A0A1W2E3Y9_9SPHI</name>
<evidence type="ECO:0000256" key="1">
    <source>
        <dbReference type="SAM" id="SignalP"/>
    </source>
</evidence>
<evidence type="ECO:0000313" key="3">
    <source>
        <dbReference type="Proteomes" id="UP000192678"/>
    </source>
</evidence>
<feature type="signal peptide" evidence="1">
    <location>
        <begin position="1"/>
        <end position="19"/>
    </location>
</feature>
<accession>A0A1W2E3Y9</accession>
<dbReference type="STRING" id="475255.SAMN04488101_109158"/>
<gene>
    <name evidence="2" type="ORF">SAMN04488101_109158</name>
</gene>
<organism evidence="2 3">
    <name type="scientific">Pedobacter nyackensis</name>
    <dbReference type="NCBI Taxonomy" id="475255"/>
    <lineage>
        <taxon>Bacteria</taxon>
        <taxon>Pseudomonadati</taxon>
        <taxon>Bacteroidota</taxon>
        <taxon>Sphingobacteriia</taxon>
        <taxon>Sphingobacteriales</taxon>
        <taxon>Sphingobacteriaceae</taxon>
        <taxon>Pedobacter</taxon>
    </lineage>
</organism>
<feature type="chain" id="PRO_5012370907" evidence="1">
    <location>
        <begin position="20"/>
        <end position="107"/>
    </location>
</feature>
<keyword evidence="3" id="KW-1185">Reference proteome</keyword>
<dbReference type="RefSeq" id="WP_084290655.1">
    <property type="nucleotide sequence ID" value="NZ_FWYB01000009.1"/>
</dbReference>
<evidence type="ECO:0000313" key="2">
    <source>
        <dbReference type="EMBL" id="SMD03986.1"/>
    </source>
</evidence>
<dbReference type="AlphaFoldDB" id="A0A1W2E3Y9"/>
<sequence>MKYLAFLFTIYILALSAWPCCGNEADLPSGHQDSCYTSSENHNDKHENSHACSPFFHASTYHAFVAASTVTKAPSLVVAERNSSFPDYQDGAIVLFPGDIWQPPQWV</sequence>
<proteinExistence type="predicted"/>
<dbReference type="Proteomes" id="UP000192678">
    <property type="component" value="Unassembled WGS sequence"/>
</dbReference>
<reference evidence="2 3" key="1">
    <citation type="submission" date="2017-04" db="EMBL/GenBank/DDBJ databases">
        <authorList>
            <person name="Afonso C.L."/>
            <person name="Miller P.J."/>
            <person name="Scott M.A."/>
            <person name="Spackman E."/>
            <person name="Goraichik I."/>
            <person name="Dimitrov K.M."/>
            <person name="Suarez D.L."/>
            <person name="Swayne D.E."/>
        </authorList>
    </citation>
    <scope>NUCLEOTIDE SEQUENCE [LARGE SCALE GENOMIC DNA]</scope>
    <source>
        <strain evidence="2 3">DSM 19625</strain>
    </source>
</reference>
<dbReference type="OrthoDB" id="671991at2"/>